<dbReference type="InterPro" id="IPR050300">
    <property type="entry name" value="GDXG_lipolytic_enzyme"/>
</dbReference>
<dbReference type="PANTHER" id="PTHR48081:SF31">
    <property type="entry name" value="STERYL ACETYL HYDROLASE MUG81-RELATED"/>
    <property type="match status" value="1"/>
</dbReference>
<proteinExistence type="predicted"/>
<dbReference type="InterPro" id="IPR013094">
    <property type="entry name" value="AB_hydrolase_3"/>
</dbReference>
<keyword evidence="1" id="KW-0378">Hydrolase</keyword>
<name>A0A9W8NKN4_9PEZI</name>
<dbReference type="InterPro" id="IPR029058">
    <property type="entry name" value="AB_hydrolase_fold"/>
</dbReference>
<feature type="domain" description="Alpha/beta hydrolase fold-3" evidence="2">
    <location>
        <begin position="30"/>
        <end position="235"/>
    </location>
</feature>
<dbReference type="AlphaFoldDB" id="A0A9W8NKN4"/>
<sequence>MSATEPKDFVRLRHTIPERANTYSTWMRRHCGGYVYPATTQLQWCWDLKERSTLGADFAVAFLAYSLAPAAQYPVQLAEAVDLLRYLTDKEGKNPEKIVIAGDSAGGQLGLAVVSHLLHPHPSIERLTLPSPLAGLGLVSPWTGPTVTAESAKHNACRDVVNKAVLEKWGTYAVGSAAQDEYNSPLTANSDWWSGISTLVKTTIVIGGKDEVLFNDIEALVNKLKPSVPNLEVIYFDETHDPLMLDPILHMKEECESSKVLKSWVISRLVD</sequence>
<evidence type="ECO:0000313" key="3">
    <source>
        <dbReference type="EMBL" id="KAJ3578594.1"/>
    </source>
</evidence>
<comment type="caution">
    <text evidence="3">The sequence shown here is derived from an EMBL/GenBank/DDBJ whole genome shotgun (WGS) entry which is preliminary data.</text>
</comment>
<evidence type="ECO:0000256" key="1">
    <source>
        <dbReference type="ARBA" id="ARBA00022801"/>
    </source>
</evidence>
<protein>
    <recommendedName>
        <fullName evidence="2">Alpha/beta hydrolase fold-3 domain-containing protein</fullName>
    </recommendedName>
</protein>
<dbReference type="SUPFAM" id="SSF53474">
    <property type="entry name" value="alpha/beta-Hydrolases"/>
    <property type="match status" value="1"/>
</dbReference>
<dbReference type="PANTHER" id="PTHR48081">
    <property type="entry name" value="AB HYDROLASE SUPERFAMILY PROTEIN C4A8.06C"/>
    <property type="match status" value="1"/>
</dbReference>
<dbReference type="EMBL" id="JANPWZ010000194">
    <property type="protein sequence ID" value="KAJ3578594.1"/>
    <property type="molecule type" value="Genomic_DNA"/>
</dbReference>
<dbReference type="GO" id="GO:0016787">
    <property type="term" value="F:hydrolase activity"/>
    <property type="evidence" value="ECO:0007669"/>
    <property type="project" value="UniProtKB-KW"/>
</dbReference>
<keyword evidence="4" id="KW-1185">Reference proteome</keyword>
<evidence type="ECO:0000259" key="2">
    <source>
        <dbReference type="Pfam" id="PF07859"/>
    </source>
</evidence>
<dbReference type="Gene3D" id="3.40.50.1820">
    <property type="entry name" value="alpha/beta hydrolase"/>
    <property type="match status" value="1"/>
</dbReference>
<evidence type="ECO:0000313" key="4">
    <source>
        <dbReference type="Proteomes" id="UP001148614"/>
    </source>
</evidence>
<gene>
    <name evidence="3" type="ORF">NPX13_g1970</name>
</gene>
<dbReference type="Proteomes" id="UP001148614">
    <property type="component" value="Unassembled WGS sequence"/>
</dbReference>
<dbReference type="VEuPathDB" id="FungiDB:F4678DRAFT_486834"/>
<accession>A0A9W8NKN4</accession>
<reference evidence="3" key="1">
    <citation type="submission" date="2022-07" db="EMBL/GenBank/DDBJ databases">
        <title>Genome Sequence of Xylaria arbuscula.</title>
        <authorList>
            <person name="Buettner E."/>
        </authorList>
    </citation>
    <scope>NUCLEOTIDE SEQUENCE</scope>
    <source>
        <strain evidence="3">VT107</strain>
    </source>
</reference>
<dbReference type="Pfam" id="PF07859">
    <property type="entry name" value="Abhydrolase_3"/>
    <property type="match status" value="1"/>
</dbReference>
<organism evidence="3 4">
    <name type="scientific">Xylaria arbuscula</name>
    <dbReference type="NCBI Taxonomy" id="114810"/>
    <lineage>
        <taxon>Eukaryota</taxon>
        <taxon>Fungi</taxon>
        <taxon>Dikarya</taxon>
        <taxon>Ascomycota</taxon>
        <taxon>Pezizomycotina</taxon>
        <taxon>Sordariomycetes</taxon>
        <taxon>Xylariomycetidae</taxon>
        <taxon>Xylariales</taxon>
        <taxon>Xylariaceae</taxon>
        <taxon>Xylaria</taxon>
    </lineage>
</organism>